<dbReference type="Proteomes" id="UP001138672">
    <property type="component" value="Unassembled WGS sequence"/>
</dbReference>
<dbReference type="OrthoDB" id="597270at2"/>
<dbReference type="RefSeq" id="WP_057781626.1">
    <property type="nucleotide sequence ID" value="NZ_JAGGJQ010000011.1"/>
</dbReference>
<dbReference type="InterPro" id="IPR001173">
    <property type="entry name" value="Glyco_trans_2-like"/>
</dbReference>
<proteinExistence type="predicted"/>
<reference evidence="2" key="1">
    <citation type="submission" date="2021-03" db="EMBL/GenBank/DDBJ databases">
        <title>Genomic Encyclopedia of Type Strains, Phase IV (KMG-IV): sequencing the most valuable type-strain genomes for metagenomic binning, comparative biology and taxonomic classification.</title>
        <authorList>
            <person name="Goeker M."/>
        </authorList>
    </citation>
    <scope>NUCLEOTIDE SEQUENCE</scope>
    <source>
        <strain evidence="2">DSM 15523</strain>
        <strain evidence="3 5">DSM 16476</strain>
    </source>
</reference>
<dbReference type="EMBL" id="JAGGJQ010000011">
    <property type="protein sequence ID" value="MBP1841347.1"/>
    <property type="molecule type" value="Genomic_DNA"/>
</dbReference>
<evidence type="ECO:0000313" key="2">
    <source>
        <dbReference type="EMBL" id="MBP1841347.1"/>
    </source>
</evidence>
<dbReference type="Gene3D" id="3.90.550.10">
    <property type="entry name" value="Spore Coat Polysaccharide Biosynthesis Protein SpsA, Chain A"/>
    <property type="match status" value="1"/>
</dbReference>
<feature type="domain" description="Glycosyltransferase 2-like" evidence="1">
    <location>
        <begin position="9"/>
        <end position="124"/>
    </location>
</feature>
<evidence type="ECO:0000259" key="1">
    <source>
        <dbReference type="Pfam" id="PF00535"/>
    </source>
</evidence>
<dbReference type="InterPro" id="IPR029044">
    <property type="entry name" value="Nucleotide-diphossugar_trans"/>
</dbReference>
<gene>
    <name evidence="2" type="ORF">J2Z56_003281</name>
    <name evidence="3" type="ORF">J2Z57_003185</name>
</gene>
<evidence type="ECO:0000313" key="5">
    <source>
        <dbReference type="Proteomes" id="UP001231587"/>
    </source>
</evidence>
<sequence length="290" mass="33780">MIAPWPKISVVTPVFNQVEYIEATIQSVVNQCYPNLEYIIIDGGSTDGTLDIIKKYDNEIAVWRSEQDSGMYEALNKGFKISTGTIMCWINSDDLLLPNSLFNMCRLFNDLPEVNWIQGLNSFIDLKGNIVNVSFAKKISFIKFLNSDYRWIQQESTFWRRSLWEKAGGYVDQGLKYAGDFELWFRFAKYDKLCRSTLSIGGWRKRDNQLSQKFVDTYILEISNVIAGYEQTGLEKLQLKKIKKINYFINILLKTKIIKASYFINLREEMYDLDGTNIQYSYTLNKFTVS</sequence>
<dbReference type="PANTHER" id="PTHR22916">
    <property type="entry name" value="GLYCOSYLTRANSFERASE"/>
    <property type="match status" value="1"/>
</dbReference>
<dbReference type="CDD" id="cd06433">
    <property type="entry name" value="GT_2_WfgS_like"/>
    <property type="match status" value="1"/>
</dbReference>
<dbReference type="AlphaFoldDB" id="A0A9X0YQ67"/>
<organism evidence="2 4">
    <name type="scientific">Formosa algae</name>
    <dbReference type="NCBI Taxonomy" id="225843"/>
    <lineage>
        <taxon>Bacteria</taxon>
        <taxon>Pseudomonadati</taxon>
        <taxon>Bacteroidota</taxon>
        <taxon>Flavobacteriia</taxon>
        <taxon>Flavobacteriales</taxon>
        <taxon>Flavobacteriaceae</taxon>
        <taxon>Formosa</taxon>
    </lineage>
</organism>
<dbReference type="EMBL" id="JAUSUU010000010">
    <property type="protein sequence ID" value="MDQ0336731.1"/>
    <property type="molecule type" value="Genomic_DNA"/>
</dbReference>
<comment type="caution">
    <text evidence="2">The sequence shown here is derived from an EMBL/GenBank/DDBJ whole genome shotgun (WGS) entry which is preliminary data.</text>
</comment>
<evidence type="ECO:0000313" key="3">
    <source>
        <dbReference type="EMBL" id="MDQ0336731.1"/>
    </source>
</evidence>
<protein>
    <submittedName>
        <fullName evidence="2">Glycosyltransferase involved in cell wall biosynthesis</fullName>
    </submittedName>
</protein>
<accession>A0A9X0YQ67</accession>
<evidence type="ECO:0000313" key="4">
    <source>
        <dbReference type="Proteomes" id="UP001138672"/>
    </source>
</evidence>
<name>A0A9X0YQ67_9FLAO</name>
<dbReference type="Pfam" id="PF00535">
    <property type="entry name" value="Glycos_transf_2"/>
    <property type="match status" value="1"/>
</dbReference>
<dbReference type="PANTHER" id="PTHR22916:SF65">
    <property type="entry name" value="SLR1065 PROTEIN"/>
    <property type="match status" value="1"/>
</dbReference>
<keyword evidence="5" id="KW-1185">Reference proteome</keyword>
<dbReference type="Proteomes" id="UP001231587">
    <property type="component" value="Unassembled WGS sequence"/>
</dbReference>
<dbReference type="GO" id="GO:0016758">
    <property type="term" value="F:hexosyltransferase activity"/>
    <property type="evidence" value="ECO:0007669"/>
    <property type="project" value="UniProtKB-ARBA"/>
</dbReference>
<dbReference type="SUPFAM" id="SSF53448">
    <property type="entry name" value="Nucleotide-diphospho-sugar transferases"/>
    <property type="match status" value="1"/>
</dbReference>